<dbReference type="Gene3D" id="3.30.360.10">
    <property type="entry name" value="Dihydrodipicolinate Reductase, domain 2"/>
    <property type="match status" value="1"/>
</dbReference>
<keyword evidence="1" id="KW-0560">Oxidoreductase</keyword>
<evidence type="ECO:0000259" key="3">
    <source>
        <dbReference type="Pfam" id="PF22725"/>
    </source>
</evidence>
<evidence type="ECO:0000259" key="2">
    <source>
        <dbReference type="Pfam" id="PF01408"/>
    </source>
</evidence>
<sequence>MVKDIKLGFVGLGYIGTIHATACFAMPLIFKKLPFKIKFGPVYKNNIDDIPYFFEGGVKNIDELLKDNELNAVDICTPNYLHKMQAVEIMKKGLNIYLEKPIGLNGDEAFELMNMAKEKNAINQAALMYRFMPAINQARDLINNGEIGDILNFKALMLHSGYLNPKRPMSWKMRFDTSGGGAVIDLGIHLVDAIRFMLGEVKMLQARSETYFKKRPTSNESDSYEEVDVDDWTEAYFKMHNGAWGTVETSRISADIEEETRFEIYGTKGSIKISTKQPRYAFLYKKDENQYIVGNYREKSTFSKYVDTIYPDPKYSLGFMVDMHMASLMNFFLNIVEDKIVYKETPTFEEAYKSQLIIDKIIESAKNDSVMIEF</sequence>
<dbReference type="AlphaFoldDB" id="A0A223I075"/>
<dbReference type="Proteomes" id="UP000214975">
    <property type="component" value="Chromosome"/>
</dbReference>
<dbReference type="PANTHER" id="PTHR43818">
    <property type="entry name" value="BCDNA.GH03377"/>
    <property type="match status" value="1"/>
</dbReference>
<dbReference type="InterPro" id="IPR055170">
    <property type="entry name" value="GFO_IDH_MocA-like_dom"/>
</dbReference>
<feature type="domain" description="Gfo/Idh/MocA-like oxidoreductase N-terminal" evidence="2">
    <location>
        <begin position="6"/>
        <end position="122"/>
    </location>
</feature>
<dbReference type="PANTHER" id="PTHR43818:SF11">
    <property type="entry name" value="BCDNA.GH03377"/>
    <property type="match status" value="1"/>
</dbReference>
<dbReference type="InterPro" id="IPR036291">
    <property type="entry name" value="NAD(P)-bd_dom_sf"/>
</dbReference>
<dbReference type="Pfam" id="PF22725">
    <property type="entry name" value="GFO_IDH_MocA_C3"/>
    <property type="match status" value="1"/>
</dbReference>
<accession>A0A223I075</accession>
<gene>
    <name evidence="4" type="ORF">Thert_02177</name>
</gene>
<evidence type="ECO:0000256" key="1">
    <source>
        <dbReference type="ARBA" id="ARBA00023002"/>
    </source>
</evidence>
<proteinExistence type="predicted"/>
<dbReference type="SUPFAM" id="SSF51735">
    <property type="entry name" value="NAD(P)-binding Rossmann-fold domains"/>
    <property type="match status" value="1"/>
</dbReference>
<dbReference type="GO" id="GO:0016491">
    <property type="term" value="F:oxidoreductase activity"/>
    <property type="evidence" value="ECO:0007669"/>
    <property type="project" value="UniProtKB-KW"/>
</dbReference>
<evidence type="ECO:0000313" key="5">
    <source>
        <dbReference type="Proteomes" id="UP000214975"/>
    </source>
</evidence>
<dbReference type="EMBL" id="CP016893">
    <property type="protein sequence ID" value="AST58111.1"/>
    <property type="molecule type" value="Genomic_DNA"/>
</dbReference>
<dbReference type="SUPFAM" id="SSF55347">
    <property type="entry name" value="Glyceraldehyde-3-phosphate dehydrogenase-like, C-terminal domain"/>
    <property type="match status" value="1"/>
</dbReference>
<dbReference type="Pfam" id="PF01408">
    <property type="entry name" value="GFO_IDH_MocA"/>
    <property type="match status" value="1"/>
</dbReference>
<dbReference type="InterPro" id="IPR000683">
    <property type="entry name" value="Gfo/Idh/MocA-like_OxRdtase_N"/>
</dbReference>
<dbReference type="GO" id="GO:0000166">
    <property type="term" value="F:nucleotide binding"/>
    <property type="evidence" value="ECO:0007669"/>
    <property type="project" value="InterPro"/>
</dbReference>
<feature type="domain" description="GFO/IDH/MocA-like oxidoreductase" evidence="3">
    <location>
        <begin position="136"/>
        <end position="271"/>
    </location>
</feature>
<organism evidence="4 5">
    <name type="scientific">Thermoanaerobacterium thermosaccharolyticum</name>
    <name type="common">Clostridium thermosaccharolyticum</name>
    <dbReference type="NCBI Taxonomy" id="1517"/>
    <lineage>
        <taxon>Bacteria</taxon>
        <taxon>Bacillati</taxon>
        <taxon>Bacillota</taxon>
        <taxon>Clostridia</taxon>
        <taxon>Thermoanaerobacterales</taxon>
        <taxon>Thermoanaerobacteraceae</taxon>
        <taxon>Thermoanaerobacterium</taxon>
    </lineage>
</organism>
<dbReference type="InterPro" id="IPR050463">
    <property type="entry name" value="Gfo/Idh/MocA_oxidrdct_glycsds"/>
</dbReference>
<evidence type="ECO:0000313" key="4">
    <source>
        <dbReference type="EMBL" id="AST58111.1"/>
    </source>
</evidence>
<protein>
    <submittedName>
        <fullName evidence="4">Oxidoreductase domain</fullName>
    </submittedName>
</protein>
<name>A0A223I075_THETR</name>
<dbReference type="Gene3D" id="3.40.50.720">
    <property type="entry name" value="NAD(P)-binding Rossmann-like Domain"/>
    <property type="match status" value="1"/>
</dbReference>
<reference evidence="4 5" key="1">
    <citation type="submission" date="2016-08" db="EMBL/GenBank/DDBJ databases">
        <title>A novel genetic cassette of butanologenic Thermoanaerobacterium thermosaccharolyticum that directly convert cellulose to butanol.</title>
        <authorList>
            <person name="Li T."/>
            <person name="He J."/>
        </authorList>
    </citation>
    <scope>NUCLEOTIDE SEQUENCE [LARGE SCALE GENOMIC DNA]</scope>
    <source>
        <strain evidence="4 5">TG57</strain>
    </source>
</reference>